<proteinExistence type="predicted"/>
<gene>
    <name evidence="2" type="ORF">SAMN02927928_0186</name>
</gene>
<evidence type="ECO:0000313" key="2">
    <source>
        <dbReference type="EMBL" id="SCW84875.1"/>
    </source>
</evidence>
<feature type="transmembrane region" description="Helical" evidence="1">
    <location>
        <begin position="20"/>
        <end position="36"/>
    </location>
</feature>
<name>A0A1G4TW03_9CAUL</name>
<dbReference type="Proteomes" id="UP000199150">
    <property type="component" value="Unassembled WGS sequence"/>
</dbReference>
<keyword evidence="3" id="KW-1185">Reference proteome</keyword>
<evidence type="ECO:0000256" key="1">
    <source>
        <dbReference type="SAM" id="Phobius"/>
    </source>
</evidence>
<protein>
    <submittedName>
        <fullName evidence="2">Uncharacterized protein</fullName>
    </submittedName>
</protein>
<keyword evidence="1" id="KW-1133">Transmembrane helix</keyword>
<keyword evidence="1" id="KW-0812">Transmembrane</keyword>
<reference evidence="3" key="1">
    <citation type="submission" date="2016-10" db="EMBL/GenBank/DDBJ databases">
        <authorList>
            <person name="Varghese N."/>
            <person name="Submissions S."/>
        </authorList>
    </citation>
    <scope>NUCLEOTIDE SEQUENCE [LARGE SCALE GENOMIC DNA]</scope>
    <source>
        <strain evidence="3">CGMCC 1.3431</strain>
    </source>
</reference>
<dbReference type="RefSeq" id="WP_281187325.1">
    <property type="nucleotide sequence ID" value="NZ_CBCRYE010000012.1"/>
</dbReference>
<sequence length="40" mass="4699">MNTQSIETPKHSEWMDTARAFALLPLALVMLVFLAFREYR</sequence>
<accession>A0A1G4TW03</accession>
<keyword evidence="1" id="KW-0472">Membrane</keyword>
<organism evidence="2 3">
    <name type="scientific">Asticcacaulis taihuensis</name>
    <dbReference type="NCBI Taxonomy" id="260084"/>
    <lineage>
        <taxon>Bacteria</taxon>
        <taxon>Pseudomonadati</taxon>
        <taxon>Pseudomonadota</taxon>
        <taxon>Alphaproteobacteria</taxon>
        <taxon>Caulobacterales</taxon>
        <taxon>Caulobacteraceae</taxon>
        <taxon>Asticcacaulis</taxon>
    </lineage>
</organism>
<dbReference type="EMBL" id="FMTS01000013">
    <property type="protein sequence ID" value="SCW84875.1"/>
    <property type="molecule type" value="Genomic_DNA"/>
</dbReference>
<dbReference type="AlphaFoldDB" id="A0A1G4TW03"/>
<evidence type="ECO:0000313" key="3">
    <source>
        <dbReference type="Proteomes" id="UP000199150"/>
    </source>
</evidence>